<dbReference type="InterPro" id="IPR004610">
    <property type="entry name" value="RecJ"/>
</dbReference>
<dbReference type="NCBIfam" id="TIGR00644">
    <property type="entry name" value="recJ"/>
    <property type="match status" value="1"/>
</dbReference>
<dbReference type="InterPro" id="IPR038763">
    <property type="entry name" value="DHH_sf"/>
</dbReference>
<evidence type="ECO:0000313" key="9">
    <source>
        <dbReference type="EMBL" id="NGO39361.1"/>
    </source>
</evidence>
<name>A0A6M1RVC2_9BACT</name>
<proteinExistence type="inferred from homology"/>
<dbReference type="GO" id="GO:0003676">
    <property type="term" value="F:nucleic acid binding"/>
    <property type="evidence" value="ECO:0007669"/>
    <property type="project" value="InterPro"/>
</dbReference>
<dbReference type="Proteomes" id="UP000477311">
    <property type="component" value="Unassembled WGS sequence"/>
</dbReference>
<dbReference type="Pfam" id="PF17768">
    <property type="entry name" value="RecJ_OB"/>
    <property type="match status" value="1"/>
</dbReference>
<dbReference type="PANTHER" id="PTHR30255">
    <property type="entry name" value="SINGLE-STRANDED-DNA-SPECIFIC EXONUCLEASE RECJ"/>
    <property type="match status" value="1"/>
</dbReference>
<evidence type="ECO:0000313" key="10">
    <source>
        <dbReference type="Proteomes" id="UP000477311"/>
    </source>
</evidence>
<protein>
    <recommendedName>
        <fullName evidence="2">Single-stranded-DNA-specific exonuclease RecJ</fullName>
    </recommendedName>
</protein>
<evidence type="ECO:0000259" key="7">
    <source>
        <dbReference type="Pfam" id="PF02272"/>
    </source>
</evidence>
<dbReference type="RefSeq" id="WP_165107338.1">
    <property type="nucleotide sequence ID" value="NZ_JAAKYA010000053.1"/>
</dbReference>
<dbReference type="PANTHER" id="PTHR30255:SF2">
    <property type="entry name" value="SINGLE-STRANDED-DNA-SPECIFIC EXONUCLEASE RECJ"/>
    <property type="match status" value="1"/>
</dbReference>
<keyword evidence="4" id="KW-0378">Hydrolase</keyword>
<dbReference type="Gene3D" id="3.10.310.30">
    <property type="match status" value="1"/>
</dbReference>
<dbReference type="EMBL" id="JAAKYA010000053">
    <property type="protein sequence ID" value="NGO39361.1"/>
    <property type="molecule type" value="Genomic_DNA"/>
</dbReference>
<dbReference type="GO" id="GO:0008409">
    <property type="term" value="F:5'-3' exonuclease activity"/>
    <property type="evidence" value="ECO:0007669"/>
    <property type="project" value="InterPro"/>
</dbReference>
<evidence type="ECO:0000256" key="5">
    <source>
        <dbReference type="ARBA" id="ARBA00022839"/>
    </source>
</evidence>
<comment type="caution">
    <text evidence="9">The sequence shown here is derived from an EMBL/GenBank/DDBJ whole genome shotgun (WGS) entry which is preliminary data.</text>
</comment>
<dbReference type="Pfam" id="PF01368">
    <property type="entry name" value="DHH"/>
    <property type="match status" value="1"/>
</dbReference>
<evidence type="ECO:0000259" key="8">
    <source>
        <dbReference type="Pfam" id="PF17768"/>
    </source>
</evidence>
<dbReference type="GO" id="GO:0006310">
    <property type="term" value="P:DNA recombination"/>
    <property type="evidence" value="ECO:0007669"/>
    <property type="project" value="InterPro"/>
</dbReference>
<evidence type="ECO:0000256" key="2">
    <source>
        <dbReference type="ARBA" id="ARBA00019841"/>
    </source>
</evidence>
<keyword evidence="3" id="KW-0540">Nuclease</keyword>
<dbReference type="Pfam" id="PF02272">
    <property type="entry name" value="DHHA1"/>
    <property type="match status" value="1"/>
</dbReference>
<accession>A0A6M1RVC2</accession>
<evidence type="ECO:0000256" key="1">
    <source>
        <dbReference type="ARBA" id="ARBA00005915"/>
    </source>
</evidence>
<reference evidence="9 10" key="1">
    <citation type="submission" date="2020-02" db="EMBL/GenBank/DDBJ databases">
        <title>Draft genome sequence of Limisphaera ngatamarikiensis NGM72.4T, a thermophilic Verrucomicrobia grouped in subdivision 3.</title>
        <authorList>
            <person name="Carere C.R."/>
            <person name="Steen J."/>
            <person name="Hugenholtz P."/>
            <person name="Stott M.B."/>
        </authorList>
    </citation>
    <scope>NUCLEOTIDE SEQUENCE [LARGE SCALE GENOMIC DNA]</scope>
    <source>
        <strain evidence="9 10">NGM72.4</strain>
    </source>
</reference>
<comment type="similarity">
    <text evidence="1">Belongs to the RecJ family.</text>
</comment>
<dbReference type="InterPro" id="IPR003156">
    <property type="entry name" value="DHHA1_dom"/>
</dbReference>
<dbReference type="InterPro" id="IPR041122">
    <property type="entry name" value="RecJ_OB"/>
</dbReference>
<evidence type="ECO:0000256" key="4">
    <source>
        <dbReference type="ARBA" id="ARBA00022801"/>
    </source>
</evidence>
<dbReference type="InterPro" id="IPR051673">
    <property type="entry name" value="SSDNA_exonuclease_RecJ"/>
</dbReference>
<feature type="domain" description="DDH" evidence="6">
    <location>
        <begin position="92"/>
        <end position="254"/>
    </location>
</feature>
<dbReference type="AlphaFoldDB" id="A0A6M1RVC2"/>
<keyword evidence="5 9" id="KW-0269">Exonuclease</keyword>
<dbReference type="Gene3D" id="3.90.1640.30">
    <property type="match status" value="1"/>
</dbReference>
<sequence>MGGPVGATVVADRLKPRWELAPAQPLLAGSLAAQLRVSPLLAQCLINRGLTDPESCRAFLEPRLAALEDPLQLPGMTAAVERLEQARDRGERVVVFGDYDVDGVTASALLQEVLERLGWTCSVYLPHRLDEGYGLSPDAVANCLRLHPTTLLLAVDCGSTAHDTVQELGRRGVDVIILDHHQPGRPLPPAVALVNPRAACGVGGEGRGRGEELCSVGLAFKLAHALVKQGRRRGWPEAHALDVRDWLELVALGTIADVVPLTGENRILVRSGLARLNRTERPGLRALCAAARCAPPLDTFHVGFQLAPRLNAAGRLETAQIALDLLRARDEAAAAGLAEQLDAWNRERQQVERRILEEIHARLQEGFHPEKDWVIVEGDPGWHLGVVGVVAARLVQEFHRPALVLGGDGECLRGSGRSIPGFDLAAALRGCSDLLLRHGGHALAAGLSLHPDRLDAFRQRLNELARRTLGPEALRPLLSLDAEVQLSDLTPEIMDELERLKPSGAGNPPVQLVARGVTLQRPLQRFGADQRHVRLWVTDGRAVFETLWWGGGWEAELPVGQFDLAFAPQWHTWNGQRRLRLRLLDWRPA</sequence>
<keyword evidence="10" id="KW-1185">Reference proteome</keyword>
<organism evidence="9 10">
    <name type="scientific">Limisphaera ngatamarikiensis</name>
    <dbReference type="NCBI Taxonomy" id="1324935"/>
    <lineage>
        <taxon>Bacteria</taxon>
        <taxon>Pseudomonadati</taxon>
        <taxon>Verrucomicrobiota</taxon>
        <taxon>Verrucomicrobiia</taxon>
        <taxon>Limisphaerales</taxon>
        <taxon>Limisphaeraceae</taxon>
        <taxon>Limisphaera</taxon>
    </lineage>
</organism>
<feature type="domain" description="DHHA1" evidence="7">
    <location>
        <begin position="374"/>
        <end position="465"/>
    </location>
</feature>
<evidence type="ECO:0000256" key="3">
    <source>
        <dbReference type="ARBA" id="ARBA00022722"/>
    </source>
</evidence>
<feature type="domain" description="RecJ OB" evidence="8">
    <location>
        <begin position="480"/>
        <end position="585"/>
    </location>
</feature>
<dbReference type="GO" id="GO:0006281">
    <property type="term" value="P:DNA repair"/>
    <property type="evidence" value="ECO:0007669"/>
    <property type="project" value="InterPro"/>
</dbReference>
<evidence type="ECO:0000259" key="6">
    <source>
        <dbReference type="Pfam" id="PF01368"/>
    </source>
</evidence>
<dbReference type="SUPFAM" id="SSF64182">
    <property type="entry name" value="DHH phosphoesterases"/>
    <property type="match status" value="1"/>
</dbReference>
<gene>
    <name evidence="9" type="primary">recJ</name>
    <name evidence="9" type="ORF">G4L39_08115</name>
</gene>
<dbReference type="InterPro" id="IPR001667">
    <property type="entry name" value="DDH_dom"/>
</dbReference>